<gene>
    <name evidence="1" type="ORF">N8M53_04825</name>
</gene>
<dbReference type="EMBL" id="CP114588">
    <property type="protein sequence ID" value="WBA09524.1"/>
    <property type="molecule type" value="Genomic_DNA"/>
</dbReference>
<evidence type="ECO:0000313" key="1">
    <source>
        <dbReference type="EMBL" id="WBA09524.1"/>
    </source>
</evidence>
<accession>A0AA47LS34</accession>
<evidence type="ECO:0000313" key="2">
    <source>
        <dbReference type="Proteomes" id="UP001164748"/>
    </source>
</evidence>
<organism evidence="1 2">
    <name type="scientific">Salinivibrio kushneri</name>
    <dbReference type="NCBI Taxonomy" id="1908198"/>
    <lineage>
        <taxon>Bacteria</taxon>
        <taxon>Pseudomonadati</taxon>
        <taxon>Pseudomonadota</taxon>
        <taxon>Gammaproteobacteria</taxon>
        <taxon>Vibrionales</taxon>
        <taxon>Vibrionaceae</taxon>
        <taxon>Salinivibrio</taxon>
    </lineage>
</organism>
<proteinExistence type="predicted"/>
<sequence length="266" mass="30572">MGWLVMIGILALGIASVVAVIVYRQRPDWRLHQLHELRALLQHARYLATQPRVDPRDYQRLLDQTRQLHHLAPHGQKPMYRLFFHHLHALPQYDDVTQAKMKNRALQHLAYLVDEAIPPVLIACGDDHTLASYQQIWYAVLELLQARQRFSYASIQLENTTPNAHQSLSLQQQILTKRLVQLRDLELGDAFTDNIDQVISQLDGVHTLSFTRRIALAQQVNAVMLDALDTFLAALLARFPALEDDIFNTLSPINDPHHQGFNHTQQ</sequence>
<reference evidence="1" key="1">
    <citation type="submission" date="2022-09" db="EMBL/GenBank/DDBJ databases">
        <authorList>
            <person name="Li Z.-J."/>
        </authorList>
    </citation>
    <scope>NUCLEOTIDE SEQUENCE</scope>
    <source>
        <strain evidence="1">TGB11</strain>
    </source>
</reference>
<name>A0AA47LS34_9GAMM</name>
<protein>
    <submittedName>
        <fullName evidence="1">Uncharacterized protein</fullName>
    </submittedName>
</protein>
<dbReference type="Proteomes" id="UP001164748">
    <property type="component" value="Chromosome"/>
</dbReference>
<dbReference type="AlphaFoldDB" id="A0AA47LS34"/>
<dbReference type="RefSeq" id="WP_269579672.1">
    <property type="nucleotide sequence ID" value="NZ_CP114588.1"/>
</dbReference>